<dbReference type="OMA" id="MHGWFQK"/>
<dbReference type="GO" id="GO:0034142">
    <property type="term" value="P:toll-like receptor 4 signaling pathway"/>
    <property type="evidence" value="ECO:0007669"/>
    <property type="project" value="TreeGrafter"/>
</dbReference>
<accession>A0A4W3GWW5</accession>
<dbReference type="GO" id="GO:0032760">
    <property type="term" value="P:positive regulation of tumor necrosis factor production"/>
    <property type="evidence" value="ECO:0007669"/>
    <property type="project" value="TreeGrafter"/>
</dbReference>
<dbReference type="InterPro" id="IPR017279">
    <property type="entry name" value="Tol-interleuk_rcpt_adapt_Tirap"/>
</dbReference>
<dbReference type="InterPro" id="IPR000157">
    <property type="entry name" value="TIR_dom"/>
</dbReference>
<dbReference type="Proteomes" id="UP000314986">
    <property type="component" value="Unassembled WGS sequence"/>
</dbReference>
<dbReference type="InterPro" id="IPR035897">
    <property type="entry name" value="Toll_tir_struct_dom_sf"/>
</dbReference>
<dbReference type="GO" id="GO:0043123">
    <property type="term" value="P:positive regulation of canonical NF-kappaB signal transduction"/>
    <property type="evidence" value="ECO:0007669"/>
    <property type="project" value="TreeGrafter"/>
</dbReference>
<dbReference type="RefSeq" id="XP_007894163.1">
    <property type="nucleotide sequence ID" value="XM_007895972.2"/>
</dbReference>
<protein>
    <submittedName>
        <fullName evidence="2">TIR domain containing adaptor protein</fullName>
    </submittedName>
</protein>
<dbReference type="GeneID" id="103180241"/>
<evidence type="ECO:0000313" key="2">
    <source>
        <dbReference type="Ensembl" id="ENSCMIP00000008808.1"/>
    </source>
</evidence>
<dbReference type="PROSITE" id="PS50104">
    <property type="entry name" value="TIR"/>
    <property type="match status" value="1"/>
</dbReference>
<dbReference type="PANTHER" id="PTHR22662:SF0">
    <property type="entry name" value="TOLL_INTERLEUKIN-1 RECEPTOR DOMAIN-CONTAINING ADAPTER PROTEIN"/>
    <property type="match status" value="1"/>
</dbReference>
<dbReference type="GO" id="GO:0035663">
    <property type="term" value="F:Toll-like receptor 2 binding"/>
    <property type="evidence" value="ECO:0007669"/>
    <property type="project" value="TreeGrafter"/>
</dbReference>
<name>A0A4W3GWW5_CALMI</name>
<dbReference type="Gene3D" id="3.40.50.10140">
    <property type="entry name" value="Toll/interleukin-1 receptor homology (TIR) domain"/>
    <property type="match status" value="1"/>
</dbReference>
<reference evidence="3" key="2">
    <citation type="journal article" date="2007" name="PLoS Biol.">
        <title>Survey sequencing and comparative analysis of the elephant shark (Callorhinchus milii) genome.</title>
        <authorList>
            <person name="Venkatesh B."/>
            <person name="Kirkness E.F."/>
            <person name="Loh Y.H."/>
            <person name="Halpern A.L."/>
            <person name="Lee A.P."/>
            <person name="Johnson J."/>
            <person name="Dandona N."/>
            <person name="Viswanathan L.D."/>
            <person name="Tay A."/>
            <person name="Venter J.C."/>
            <person name="Strausberg R.L."/>
            <person name="Brenner S."/>
        </authorList>
    </citation>
    <scope>NUCLEOTIDE SEQUENCE [LARGE SCALE GENOMIC DNA]</scope>
</reference>
<organism evidence="2 3">
    <name type="scientific">Callorhinchus milii</name>
    <name type="common">Ghost shark</name>
    <dbReference type="NCBI Taxonomy" id="7868"/>
    <lineage>
        <taxon>Eukaryota</taxon>
        <taxon>Metazoa</taxon>
        <taxon>Chordata</taxon>
        <taxon>Craniata</taxon>
        <taxon>Vertebrata</taxon>
        <taxon>Chondrichthyes</taxon>
        <taxon>Holocephali</taxon>
        <taxon>Chimaeriformes</taxon>
        <taxon>Callorhinchidae</taxon>
        <taxon>Callorhinchus</taxon>
    </lineage>
</organism>
<dbReference type="InParanoid" id="A0A4W3GWW5"/>
<keyword evidence="3" id="KW-1185">Reference proteome</keyword>
<dbReference type="GO" id="GO:0005737">
    <property type="term" value="C:cytoplasm"/>
    <property type="evidence" value="ECO:0007669"/>
    <property type="project" value="TreeGrafter"/>
</dbReference>
<dbReference type="SUPFAM" id="SSF52200">
    <property type="entry name" value="Toll/Interleukin receptor TIR domain"/>
    <property type="match status" value="1"/>
</dbReference>
<evidence type="ECO:0000313" key="3">
    <source>
        <dbReference type="Proteomes" id="UP000314986"/>
    </source>
</evidence>
<dbReference type="RefSeq" id="XP_007894164.1">
    <property type="nucleotide sequence ID" value="XM_007895973.2"/>
</dbReference>
<dbReference type="GO" id="GO:2000343">
    <property type="term" value="P:positive regulation of chemokine (C-X-C motif) ligand 2 production"/>
    <property type="evidence" value="ECO:0007669"/>
    <property type="project" value="TreeGrafter"/>
</dbReference>
<reference evidence="3" key="1">
    <citation type="journal article" date="2006" name="Science">
        <title>Ancient noncoding elements conserved in the human genome.</title>
        <authorList>
            <person name="Venkatesh B."/>
            <person name="Kirkness E.F."/>
            <person name="Loh Y.H."/>
            <person name="Halpern A.L."/>
            <person name="Lee A.P."/>
            <person name="Johnson J."/>
            <person name="Dandona N."/>
            <person name="Viswanathan L.D."/>
            <person name="Tay A."/>
            <person name="Venter J.C."/>
            <person name="Strausberg R.L."/>
            <person name="Brenner S."/>
        </authorList>
    </citation>
    <scope>NUCLEOTIDE SEQUENCE [LARGE SCALE GENOMIC DNA]</scope>
</reference>
<feature type="domain" description="TIR" evidence="1">
    <location>
        <begin position="49"/>
        <end position="183"/>
    </location>
</feature>
<evidence type="ECO:0000259" key="1">
    <source>
        <dbReference type="PROSITE" id="PS50104"/>
    </source>
</evidence>
<dbReference type="AlphaFoldDB" id="A0A4W3GWW5"/>
<dbReference type="Ensembl" id="ENSCMIT00000009053.1">
    <property type="protein sequence ID" value="ENSCMIP00000008808.1"/>
    <property type="gene ID" value="ENSCMIG00000004708.1"/>
</dbReference>
<dbReference type="GeneTree" id="ENSGT00510000048428"/>
<proteinExistence type="predicted"/>
<reference evidence="2" key="5">
    <citation type="submission" date="2025-09" db="UniProtKB">
        <authorList>
            <consortium name="Ensembl"/>
        </authorList>
    </citation>
    <scope>IDENTIFICATION</scope>
</reference>
<sequence length="224" mass="25544">MAWFFRRFLGLRSKQPPSPRMGTFSDRHYNSFVPSSSSHALSSSVRWSKAFDVCICHAEEDINYASDLVSFLELKPDPLRCFLQLRDSIPGNAISTELYQAVRNSHCWVLIITPSFLKDHWCRYQMQQALSESPGSNGRIIPVRKQLEHKDYPEELRFLYMINVQLDKKNGFEKIHSAVIYYLGELCQSEQAGHSPFSDSHSACSDVPPDVATVSNTFKSTSLT</sequence>
<reference evidence="2" key="4">
    <citation type="submission" date="2025-08" db="UniProtKB">
        <authorList>
            <consortium name="Ensembl"/>
        </authorList>
    </citation>
    <scope>IDENTIFICATION</scope>
</reference>
<dbReference type="GO" id="GO:0005886">
    <property type="term" value="C:plasma membrane"/>
    <property type="evidence" value="ECO:0007669"/>
    <property type="project" value="TreeGrafter"/>
</dbReference>
<dbReference type="GO" id="GO:0035662">
    <property type="term" value="F:Toll-like receptor 4 binding"/>
    <property type="evidence" value="ECO:0007669"/>
    <property type="project" value="TreeGrafter"/>
</dbReference>
<dbReference type="Pfam" id="PF13676">
    <property type="entry name" value="TIR_2"/>
    <property type="match status" value="1"/>
</dbReference>
<dbReference type="SMART" id="SM00255">
    <property type="entry name" value="TIR"/>
    <property type="match status" value="1"/>
</dbReference>
<gene>
    <name evidence="2" type="primary">LOC103180241</name>
</gene>
<reference evidence="3" key="3">
    <citation type="journal article" date="2014" name="Nature">
        <title>Elephant shark genome provides unique insights into gnathostome evolution.</title>
        <authorList>
            <consortium name="International Elephant Shark Genome Sequencing Consortium"/>
            <person name="Venkatesh B."/>
            <person name="Lee A.P."/>
            <person name="Ravi V."/>
            <person name="Maurya A.K."/>
            <person name="Lian M.M."/>
            <person name="Swann J.B."/>
            <person name="Ohta Y."/>
            <person name="Flajnik M.F."/>
            <person name="Sutoh Y."/>
            <person name="Kasahara M."/>
            <person name="Hoon S."/>
            <person name="Gangu V."/>
            <person name="Roy S.W."/>
            <person name="Irimia M."/>
            <person name="Korzh V."/>
            <person name="Kondrychyn I."/>
            <person name="Lim Z.W."/>
            <person name="Tay B.H."/>
            <person name="Tohari S."/>
            <person name="Kong K.W."/>
            <person name="Ho S."/>
            <person name="Lorente-Galdos B."/>
            <person name="Quilez J."/>
            <person name="Marques-Bonet T."/>
            <person name="Raney B.J."/>
            <person name="Ingham P.W."/>
            <person name="Tay A."/>
            <person name="Hillier L.W."/>
            <person name="Minx P."/>
            <person name="Boehm T."/>
            <person name="Wilson R.K."/>
            <person name="Brenner S."/>
            <person name="Warren W.C."/>
        </authorList>
    </citation>
    <scope>NUCLEOTIDE SEQUENCE [LARGE SCALE GENOMIC DNA]</scope>
</reference>
<dbReference type="STRING" id="7868.ENSCMIP00000008808"/>
<dbReference type="OrthoDB" id="9424455at2759"/>
<dbReference type="PANTHER" id="PTHR22662">
    <property type="entry name" value="TIRAP"/>
    <property type="match status" value="1"/>
</dbReference>
<dbReference type="KEGG" id="cmk:103180241"/>